<evidence type="ECO:0000256" key="2">
    <source>
        <dbReference type="SAM" id="Phobius"/>
    </source>
</evidence>
<evidence type="ECO:0000313" key="3">
    <source>
        <dbReference type="EMBL" id="KAK3692642.1"/>
    </source>
</evidence>
<keyword evidence="2" id="KW-0812">Transmembrane</keyword>
<feature type="transmembrane region" description="Helical" evidence="2">
    <location>
        <begin position="106"/>
        <end position="131"/>
    </location>
</feature>
<reference evidence="3" key="1">
    <citation type="journal article" date="2023" name="Mol. Phylogenet. Evol.">
        <title>Genome-scale phylogeny and comparative genomics of the fungal order Sordariales.</title>
        <authorList>
            <person name="Hensen N."/>
            <person name="Bonometti L."/>
            <person name="Westerberg I."/>
            <person name="Brannstrom I.O."/>
            <person name="Guillou S."/>
            <person name="Cros-Aarteil S."/>
            <person name="Calhoun S."/>
            <person name="Haridas S."/>
            <person name="Kuo A."/>
            <person name="Mondo S."/>
            <person name="Pangilinan J."/>
            <person name="Riley R."/>
            <person name="LaButti K."/>
            <person name="Andreopoulos B."/>
            <person name="Lipzen A."/>
            <person name="Chen C."/>
            <person name="Yan M."/>
            <person name="Daum C."/>
            <person name="Ng V."/>
            <person name="Clum A."/>
            <person name="Steindorff A."/>
            <person name="Ohm R.A."/>
            <person name="Martin F."/>
            <person name="Silar P."/>
            <person name="Natvig D.O."/>
            <person name="Lalanne C."/>
            <person name="Gautier V."/>
            <person name="Ament-Velasquez S.L."/>
            <person name="Kruys A."/>
            <person name="Hutchinson M.I."/>
            <person name="Powell A.J."/>
            <person name="Barry K."/>
            <person name="Miller A.N."/>
            <person name="Grigoriev I.V."/>
            <person name="Debuchy R."/>
            <person name="Gladieux P."/>
            <person name="Hiltunen Thoren M."/>
            <person name="Johannesson H."/>
        </authorList>
    </citation>
    <scope>NUCLEOTIDE SEQUENCE</scope>
    <source>
        <strain evidence="3">CBS 314.62</strain>
    </source>
</reference>
<reference evidence="3" key="2">
    <citation type="submission" date="2023-06" db="EMBL/GenBank/DDBJ databases">
        <authorList>
            <consortium name="Lawrence Berkeley National Laboratory"/>
            <person name="Haridas S."/>
            <person name="Hensen N."/>
            <person name="Bonometti L."/>
            <person name="Westerberg I."/>
            <person name="Brannstrom I.O."/>
            <person name="Guillou S."/>
            <person name="Cros-Aarteil S."/>
            <person name="Calhoun S."/>
            <person name="Kuo A."/>
            <person name="Mondo S."/>
            <person name="Pangilinan J."/>
            <person name="Riley R."/>
            <person name="Labutti K."/>
            <person name="Andreopoulos B."/>
            <person name="Lipzen A."/>
            <person name="Chen C."/>
            <person name="Yanf M."/>
            <person name="Daum C."/>
            <person name="Ng V."/>
            <person name="Clum A."/>
            <person name="Steindorff A."/>
            <person name="Ohm R."/>
            <person name="Martin F."/>
            <person name="Silar P."/>
            <person name="Natvig D."/>
            <person name="Lalanne C."/>
            <person name="Gautier V."/>
            <person name="Ament-Velasquez S.L."/>
            <person name="Kruys A."/>
            <person name="Hutchinson M.I."/>
            <person name="Powell A.J."/>
            <person name="Barry K."/>
            <person name="Miller A.N."/>
            <person name="Grigoriev I.V."/>
            <person name="Debuchy R."/>
            <person name="Gladieux P."/>
            <person name="Thoren M.H."/>
            <person name="Johannesson H."/>
        </authorList>
    </citation>
    <scope>NUCLEOTIDE SEQUENCE</scope>
    <source>
        <strain evidence="3">CBS 314.62</strain>
    </source>
</reference>
<evidence type="ECO:0000313" key="4">
    <source>
        <dbReference type="Proteomes" id="UP001270362"/>
    </source>
</evidence>
<gene>
    <name evidence="3" type="ORF">B0T22DRAFT_475538</name>
</gene>
<keyword evidence="2" id="KW-1133">Transmembrane helix</keyword>
<feature type="transmembrane region" description="Helical" evidence="2">
    <location>
        <begin position="36"/>
        <end position="56"/>
    </location>
</feature>
<keyword evidence="4" id="KW-1185">Reference proteome</keyword>
<protein>
    <submittedName>
        <fullName evidence="3">Uncharacterized protein</fullName>
    </submittedName>
</protein>
<dbReference type="AlphaFoldDB" id="A0AAE0XFU1"/>
<evidence type="ECO:0000256" key="1">
    <source>
        <dbReference type="SAM" id="MobiDB-lite"/>
    </source>
</evidence>
<name>A0AAE0XFU1_9PEZI</name>
<dbReference type="EMBL" id="JAULSO010000001">
    <property type="protein sequence ID" value="KAK3692642.1"/>
    <property type="molecule type" value="Genomic_DNA"/>
</dbReference>
<comment type="caution">
    <text evidence="3">The sequence shown here is derived from an EMBL/GenBank/DDBJ whole genome shotgun (WGS) entry which is preliminary data.</text>
</comment>
<organism evidence="3 4">
    <name type="scientific">Podospora appendiculata</name>
    <dbReference type="NCBI Taxonomy" id="314037"/>
    <lineage>
        <taxon>Eukaryota</taxon>
        <taxon>Fungi</taxon>
        <taxon>Dikarya</taxon>
        <taxon>Ascomycota</taxon>
        <taxon>Pezizomycotina</taxon>
        <taxon>Sordariomycetes</taxon>
        <taxon>Sordariomycetidae</taxon>
        <taxon>Sordariales</taxon>
        <taxon>Podosporaceae</taxon>
        <taxon>Podospora</taxon>
    </lineage>
</organism>
<sequence>MTVVHVLAVTATIVLITVYANNASLSPGPTEINALLITSKVYEILIIASLSDILLYRIRSRMQSPHGVPLGFLTSPFQLTSVPYLFSRQFRKTSAASCSRDNRGDHMLRAFIIYVVILALATGPSASIVMLPRLNWWPLPEPGPNAGGRSSGMANLVLVNATMASLYPSLISLAWLNASSPQDQLSCPSAAASQIINNLPQVLSSDDVKESLFNYTIGDRDHTREINLGWQFGDSGVAADEALVYATSTLDVVSRDLHFRGNKFWQQLHLPVKIVLNPTWFSIEWKNRGSPRLKPDDPHDVNNVQYMSSAASQWKQPAVAVHCAQGMNNGNSVQASFSLDGPFSPPLGPLKTFSLPYPSTWTPANQAMLSFIDFSGQRMIPPVNASAAFVSQSAIANSTIICLAAARWAAAEIWISKPTENSAKSNFAVDPPAVSKGFSDLSDRISMPVDWANSLNTAETSTNATAAEGAGAFDRLHDLCEKHKPTRCLAVGFSLYLTDALSRYHHSLDIYNCTGNLGDFSRRLKCMATGGPRESDSLVDQRTTEIDPMDIEQYTGITVLYSSYRYGFGIPGVMESIPWVVLQLHLMLVVAYLAERCIRGRRAGGTVAGDDWSDVGELVAVAFRVKMPGASVPREAAPTETATHTHGERRTRDTWRMRAFMHVDRVDGRPSEIILRPLDNTRERK</sequence>
<keyword evidence="2" id="KW-0472">Membrane</keyword>
<proteinExistence type="predicted"/>
<accession>A0AAE0XFU1</accession>
<feature type="region of interest" description="Disordered" evidence="1">
    <location>
        <begin position="632"/>
        <end position="651"/>
    </location>
</feature>
<dbReference type="Proteomes" id="UP001270362">
    <property type="component" value="Unassembled WGS sequence"/>
</dbReference>